<gene>
    <name evidence="1" type="ORF">V1468_15075</name>
</gene>
<accession>A0ABU7WA05</accession>
<proteinExistence type="predicted"/>
<organism evidence="1 2">
    <name type="scientific">Winogradskyella poriferorum</name>
    <dbReference type="NCBI Taxonomy" id="307627"/>
    <lineage>
        <taxon>Bacteria</taxon>
        <taxon>Pseudomonadati</taxon>
        <taxon>Bacteroidota</taxon>
        <taxon>Flavobacteriia</taxon>
        <taxon>Flavobacteriales</taxon>
        <taxon>Flavobacteriaceae</taxon>
        <taxon>Winogradskyella</taxon>
    </lineage>
</organism>
<evidence type="ECO:0000313" key="1">
    <source>
        <dbReference type="EMBL" id="MEF3080335.1"/>
    </source>
</evidence>
<sequence>MKHTKIFIFIIGFIMLIACETNERKENLIGIWESYETHHSKVVLIFYKDSVITEYLGGEMHTNSKWNIDEEKIYFKNVRLKDTILKKMINYKYKLNETKDTLFIKVEGGKEDDYSTMKKVLTNPFDAKY</sequence>
<evidence type="ECO:0000313" key="2">
    <source>
        <dbReference type="Proteomes" id="UP001356704"/>
    </source>
</evidence>
<dbReference type="EMBL" id="JAZHOU010000007">
    <property type="protein sequence ID" value="MEF3080335.1"/>
    <property type="molecule type" value="Genomic_DNA"/>
</dbReference>
<name>A0ABU7WA05_9FLAO</name>
<keyword evidence="2" id="KW-1185">Reference proteome</keyword>
<reference evidence="1 2" key="1">
    <citation type="submission" date="2024-02" db="EMBL/GenBank/DDBJ databases">
        <title>Winogradskyella poriferorum JCM 12885.</title>
        <authorList>
            <person name="Zhang D.-F."/>
            <person name="Fu Z.-Y."/>
        </authorList>
    </citation>
    <scope>NUCLEOTIDE SEQUENCE [LARGE SCALE GENOMIC DNA]</scope>
    <source>
        <strain evidence="1 2">JCM 12885</strain>
    </source>
</reference>
<evidence type="ECO:0008006" key="3">
    <source>
        <dbReference type="Google" id="ProtNLM"/>
    </source>
</evidence>
<dbReference type="RefSeq" id="WP_331811035.1">
    <property type="nucleotide sequence ID" value="NZ_JAZHOU010000007.1"/>
</dbReference>
<comment type="caution">
    <text evidence="1">The sequence shown here is derived from an EMBL/GenBank/DDBJ whole genome shotgun (WGS) entry which is preliminary data.</text>
</comment>
<protein>
    <recommendedName>
        <fullName evidence="3">Lipocalin-like domain-containing protein</fullName>
    </recommendedName>
</protein>
<dbReference type="PROSITE" id="PS51257">
    <property type="entry name" value="PROKAR_LIPOPROTEIN"/>
    <property type="match status" value="1"/>
</dbReference>
<dbReference type="Proteomes" id="UP001356704">
    <property type="component" value="Unassembled WGS sequence"/>
</dbReference>